<reference evidence="7 8" key="1">
    <citation type="journal article" date="2016" name="Nat. Commun.">
        <title>Thousands of microbial genomes shed light on interconnected biogeochemical processes in an aquifer system.</title>
        <authorList>
            <person name="Anantharaman K."/>
            <person name="Brown C.T."/>
            <person name="Hug L.A."/>
            <person name="Sharon I."/>
            <person name="Castelle C.J."/>
            <person name="Probst A.J."/>
            <person name="Thomas B.C."/>
            <person name="Singh A."/>
            <person name="Wilkins M.J."/>
            <person name="Karaoz U."/>
            <person name="Brodie E.L."/>
            <person name="Williams K.H."/>
            <person name="Hubbard S.S."/>
            <person name="Banfield J.F."/>
        </authorList>
    </citation>
    <scope>NUCLEOTIDE SEQUENCE [LARGE SCALE GENOMIC DNA]</scope>
</reference>
<dbReference type="InterPro" id="IPR050793">
    <property type="entry name" value="CMP-NeuNAc_synthase"/>
</dbReference>
<comment type="cofactor">
    <cofactor evidence="1">
        <name>Mg(2+)</name>
        <dbReference type="ChEBI" id="CHEBI:18420"/>
    </cofactor>
</comment>
<dbReference type="GO" id="GO:0046872">
    <property type="term" value="F:metal ion binding"/>
    <property type="evidence" value="ECO:0007669"/>
    <property type="project" value="UniProtKB-KW"/>
</dbReference>
<dbReference type="SUPFAM" id="SSF56784">
    <property type="entry name" value="HAD-like"/>
    <property type="match status" value="1"/>
</dbReference>
<gene>
    <name evidence="7" type="ORF">A3G33_03215</name>
</gene>
<protein>
    <submittedName>
        <fullName evidence="7">Haloacid dehalogenase</fullName>
    </submittedName>
</protein>
<dbReference type="Proteomes" id="UP000178187">
    <property type="component" value="Unassembled WGS sequence"/>
</dbReference>
<dbReference type="EMBL" id="MHFR01000051">
    <property type="protein sequence ID" value="OGW96329.1"/>
    <property type="molecule type" value="Genomic_DNA"/>
</dbReference>
<evidence type="ECO:0000313" key="8">
    <source>
        <dbReference type="Proteomes" id="UP000178187"/>
    </source>
</evidence>
<dbReference type="PANTHER" id="PTHR21485">
    <property type="entry name" value="HAD SUPERFAMILY MEMBERS CMAS AND KDSC"/>
    <property type="match status" value="1"/>
</dbReference>
<evidence type="ECO:0000256" key="3">
    <source>
        <dbReference type="ARBA" id="ARBA00011881"/>
    </source>
</evidence>
<dbReference type="SFLD" id="SFLDG01138">
    <property type="entry name" value="C1.6.2:_Deoxy-d-mannose-octulo"/>
    <property type="match status" value="1"/>
</dbReference>
<keyword evidence="4" id="KW-0479">Metal-binding</keyword>
<dbReference type="Gene3D" id="3.40.50.1000">
    <property type="entry name" value="HAD superfamily/HAD-like"/>
    <property type="match status" value="1"/>
</dbReference>
<dbReference type="InterPro" id="IPR023214">
    <property type="entry name" value="HAD_sf"/>
</dbReference>
<comment type="caution">
    <text evidence="7">The sequence shown here is derived from an EMBL/GenBank/DDBJ whole genome shotgun (WGS) entry which is preliminary data.</text>
</comment>
<evidence type="ECO:0000256" key="4">
    <source>
        <dbReference type="ARBA" id="ARBA00022723"/>
    </source>
</evidence>
<dbReference type="SFLD" id="SFLDG01136">
    <property type="entry name" value="C1.6:_Phosphoserine_Phosphatas"/>
    <property type="match status" value="1"/>
</dbReference>
<dbReference type="GO" id="GO:0016788">
    <property type="term" value="F:hydrolase activity, acting on ester bonds"/>
    <property type="evidence" value="ECO:0007669"/>
    <property type="project" value="InterPro"/>
</dbReference>
<evidence type="ECO:0000256" key="6">
    <source>
        <dbReference type="ARBA" id="ARBA00022842"/>
    </source>
</evidence>
<dbReference type="Pfam" id="PF08282">
    <property type="entry name" value="Hydrolase_3"/>
    <property type="match status" value="1"/>
</dbReference>
<dbReference type="InterPro" id="IPR010023">
    <property type="entry name" value="KdsC_fam"/>
</dbReference>
<evidence type="ECO:0000313" key="7">
    <source>
        <dbReference type="EMBL" id="OGW96329.1"/>
    </source>
</evidence>
<evidence type="ECO:0000256" key="5">
    <source>
        <dbReference type="ARBA" id="ARBA00022801"/>
    </source>
</evidence>
<dbReference type="PANTHER" id="PTHR21485:SF3">
    <property type="entry name" value="N-ACYLNEURAMINATE CYTIDYLYLTRANSFERASE"/>
    <property type="match status" value="1"/>
</dbReference>
<comment type="similarity">
    <text evidence="2">Belongs to the KdsC family.</text>
</comment>
<comment type="subunit">
    <text evidence="3">Homotetramer.</text>
</comment>
<accession>A0A1G1KUT7</accession>
<proteinExistence type="inferred from homology"/>
<sequence>MMIDAINIDLIVYDFDGVMTNNSVLLSEDGIESVIVNRSDGLAVEILKSKGIRQLILSTERNKIVRARALKLGIQVLQGIDDKKTILLDYCKRNSVDPNKVVYIGNDRNDVPVMAIVGYPMAPQDAYPEAKKMAKFIIPVAGGSGVVRELLNFIKFSEA</sequence>
<evidence type="ECO:0000256" key="1">
    <source>
        <dbReference type="ARBA" id="ARBA00001946"/>
    </source>
</evidence>
<evidence type="ECO:0000256" key="2">
    <source>
        <dbReference type="ARBA" id="ARBA00005893"/>
    </source>
</evidence>
<dbReference type="GO" id="GO:0008781">
    <property type="term" value="F:N-acylneuraminate cytidylyltransferase activity"/>
    <property type="evidence" value="ECO:0007669"/>
    <property type="project" value="TreeGrafter"/>
</dbReference>
<organism evidence="7 8">
    <name type="scientific">Candidatus Danuiimicrobium aquiferis</name>
    <dbReference type="NCBI Taxonomy" id="1801832"/>
    <lineage>
        <taxon>Bacteria</taxon>
        <taxon>Pseudomonadati</taxon>
        <taxon>Candidatus Omnitrophota</taxon>
        <taxon>Candidatus Danuiimicrobium</taxon>
    </lineage>
</organism>
<dbReference type="InterPro" id="IPR036412">
    <property type="entry name" value="HAD-like_sf"/>
</dbReference>
<keyword evidence="5" id="KW-0378">Hydrolase</keyword>
<dbReference type="AlphaFoldDB" id="A0A1G1KUT7"/>
<dbReference type="SFLD" id="SFLDS00003">
    <property type="entry name" value="Haloacid_Dehalogenase"/>
    <property type="match status" value="1"/>
</dbReference>
<keyword evidence="6" id="KW-0460">Magnesium</keyword>
<name>A0A1G1KUT7_9BACT</name>